<evidence type="ECO:0000313" key="2">
    <source>
        <dbReference type="EMBL" id="MFC7319093.1"/>
    </source>
</evidence>
<name>A0ABD6AGW7_9EURY</name>
<accession>A0ABD6AGW7</accession>
<organism evidence="2 3">
    <name type="scientific">Halomarina halobia</name>
    <dbReference type="NCBI Taxonomy" id="3033386"/>
    <lineage>
        <taxon>Archaea</taxon>
        <taxon>Methanobacteriati</taxon>
        <taxon>Methanobacteriota</taxon>
        <taxon>Stenosarchaea group</taxon>
        <taxon>Halobacteria</taxon>
        <taxon>Halobacteriales</taxon>
        <taxon>Natronomonadaceae</taxon>
        <taxon>Halomarina</taxon>
    </lineage>
</organism>
<keyword evidence="3" id="KW-1185">Reference proteome</keyword>
<gene>
    <name evidence="2" type="ORF">ACFQPE_20190</name>
</gene>
<dbReference type="Pfam" id="PF23921">
    <property type="entry name" value="DUF7260"/>
    <property type="match status" value="1"/>
</dbReference>
<dbReference type="RefSeq" id="WP_276306082.1">
    <property type="nucleotide sequence ID" value="NZ_JBHTBB010000002.1"/>
</dbReference>
<evidence type="ECO:0000313" key="3">
    <source>
        <dbReference type="Proteomes" id="UP001596547"/>
    </source>
</evidence>
<dbReference type="InterPro" id="IPR055684">
    <property type="entry name" value="DUF7260"/>
</dbReference>
<proteinExistence type="predicted"/>
<sequence length="179" mass="19914">MLAVEHYASVYGESLMTNLAAELGPELATAVKEERLLTRAVLQAAIASVAHAIQDRRAFLEVLDAEQVALDEAYREGDAIATELAHLDELDIVTSRGRNTACELLAELTERCRQLIDARQQEIQERVVSRYTDGHDLCTYLYADGPGDWTYPVLTVAVSLYRDLTAVRHRLGRRGSTIN</sequence>
<protein>
    <recommendedName>
        <fullName evidence="1">DUF7260 domain-containing protein</fullName>
    </recommendedName>
</protein>
<comment type="caution">
    <text evidence="2">The sequence shown here is derived from an EMBL/GenBank/DDBJ whole genome shotgun (WGS) entry which is preliminary data.</text>
</comment>
<evidence type="ECO:0000259" key="1">
    <source>
        <dbReference type="Pfam" id="PF23921"/>
    </source>
</evidence>
<dbReference type="EMBL" id="JBHTBF010000003">
    <property type="protein sequence ID" value="MFC7319093.1"/>
    <property type="molecule type" value="Genomic_DNA"/>
</dbReference>
<feature type="domain" description="DUF7260" evidence="1">
    <location>
        <begin position="3"/>
        <end position="166"/>
    </location>
</feature>
<dbReference type="AlphaFoldDB" id="A0ABD6AGW7"/>
<dbReference type="Proteomes" id="UP001596547">
    <property type="component" value="Unassembled WGS sequence"/>
</dbReference>
<reference evidence="2 3" key="1">
    <citation type="journal article" date="2019" name="Int. J. Syst. Evol. Microbiol.">
        <title>The Global Catalogue of Microorganisms (GCM) 10K type strain sequencing project: providing services to taxonomists for standard genome sequencing and annotation.</title>
        <authorList>
            <consortium name="The Broad Institute Genomics Platform"/>
            <consortium name="The Broad Institute Genome Sequencing Center for Infectious Disease"/>
            <person name="Wu L."/>
            <person name="Ma J."/>
        </authorList>
    </citation>
    <scope>NUCLEOTIDE SEQUENCE [LARGE SCALE GENOMIC DNA]</scope>
    <source>
        <strain evidence="2 3">PSR21</strain>
    </source>
</reference>